<protein>
    <recommendedName>
        <fullName evidence="1">Peptidase M28 domain-containing protein</fullName>
    </recommendedName>
</protein>
<evidence type="ECO:0000259" key="1">
    <source>
        <dbReference type="Pfam" id="PF04389"/>
    </source>
</evidence>
<dbReference type="Pfam" id="PF04389">
    <property type="entry name" value="Peptidase_M28"/>
    <property type="match status" value="1"/>
</dbReference>
<evidence type="ECO:0000313" key="2">
    <source>
        <dbReference type="EMBL" id="SUZ87007.1"/>
    </source>
</evidence>
<dbReference type="InterPro" id="IPR045175">
    <property type="entry name" value="M28_fam"/>
</dbReference>
<dbReference type="GO" id="GO:0006508">
    <property type="term" value="P:proteolysis"/>
    <property type="evidence" value="ECO:0007669"/>
    <property type="project" value="InterPro"/>
</dbReference>
<proteinExistence type="predicted"/>
<dbReference type="PANTHER" id="PTHR12147">
    <property type="entry name" value="METALLOPEPTIDASE M28 FAMILY MEMBER"/>
    <property type="match status" value="1"/>
</dbReference>
<gene>
    <name evidence="2" type="ORF">METZ01_LOCUS39861</name>
</gene>
<feature type="domain" description="Peptidase M28" evidence="1">
    <location>
        <begin position="118"/>
        <end position="323"/>
    </location>
</feature>
<reference evidence="2" key="1">
    <citation type="submission" date="2018-05" db="EMBL/GenBank/DDBJ databases">
        <authorList>
            <person name="Lanie J.A."/>
            <person name="Ng W.-L."/>
            <person name="Kazmierczak K.M."/>
            <person name="Andrzejewski T.M."/>
            <person name="Davidsen T.M."/>
            <person name="Wayne K.J."/>
            <person name="Tettelin H."/>
            <person name="Glass J.I."/>
            <person name="Rusch D."/>
            <person name="Podicherti R."/>
            <person name="Tsui H.-C.T."/>
            <person name="Winkler M.E."/>
        </authorList>
    </citation>
    <scope>NUCLEOTIDE SEQUENCE</scope>
</reference>
<dbReference type="PROSITE" id="PS51257">
    <property type="entry name" value="PROKAR_LIPOPROTEIN"/>
    <property type="match status" value="1"/>
</dbReference>
<dbReference type="Gene3D" id="3.40.630.10">
    <property type="entry name" value="Zn peptidases"/>
    <property type="match status" value="1"/>
</dbReference>
<dbReference type="InterPro" id="IPR007484">
    <property type="entry name" value="Peptidase_M28"/>
</dbReference>
<sequence>MKLRYLVAKLVCIGAVSGSACTQEQADVGPEPLGEDVSAAAASITPEDYLRKLGVIAHDSMGGRDTPSPGLEMTASWIASEFERMGLVPAGDDRSYVQRYVIETVGPDQFRQSVSAPNVAGILEGSDPLLKEEYVVFSAHMDHVGIGTPNAEGDSIFNGADDDGSGTTAVLEIAEAYASLATKPKRSMIFLLVSGEEKGLWGSAHFTENPPVPTDRMVADLNIDMVGRNWPDTIAAIGMEHSDLGAMLRLTSEAHPELGMTAIDDIWPEERFYFRSDHYNFALKGVPVLFFFNGTHADYHGRDDEVDRIDADKAVRISQLIFYLGYELAMRPDRPRWNPESRRQIVPAP</sequence>
<accession>A0A381RAY1</accession>
<dbReference type="GO" id="GO:0008235">
    <property type="term" value="F:metalloexopeptidase activity"/>
    <property type="evidence" value="ECO:0007669"/>
    <property type="project" value="InterPro"/>
</dbReference>
<dbReference type="EMBL" id="UINC01001705">
    <property type="protein sequence ID" value="SUZ87007.1"/>
    <property type="molecule type" value="Genomic_DNA"/>
</dbReference>
<dbReference type="AlphaFoldDB" id="A0A381RAY1"/>
<dbReference type="SUPFAM" id="SSF53187">
    <property type="entry name" value="Zn-dependent exopeptidases"/>
    <property type="match status" value="1"/>
</dbReference>
<dbReference type="PANTHER" id="PTHR12147:SF26">
    <property type="entry name" value="PEPTIDASE M28 DOMAIN-CONTAINING PROTEIN"/>
    <property type="match status" value="1"/>
</dbReference>
<name>A0A381RAY1_9ZZZZ</name>
<organism evidence="2">
    <name type="scientific">marine metagenome</name>
    <dbReference type="NCBI Taxonomy" id="408172"/>
    <lineage>
        <taxon>unclassified sequences</taxon>
        <taxon>metagenomes</taxon>
        <taxon>ecological metagenomes</taxon>
    </lineage>
</organism>